<comment type="similarity">
    <text evidence="2 7">Belongs to the membrane-bound acyltransferase family.</text>
</comment>
<dbReference type="GO" id="GO:0005886">
    <property type="term" value="C:plasma membrane"/>
    <property type="evidence" value="ECO:0007669"/>
    <property type="project" value="UniProtKB-SubCell"/>
</dbReference>
<evidence type="ECO:0000256" key="8">
    <source>
        <dbReference type="SAM" id="Phobius"/>
    </source>
</evidence>
<sequence length="482" mass="55822">MLFNSFEFLVFFPIMIIGYYLLNHKHRWLWLLLGSYYFYMVHQPELAILLFISTTVDYFCALKMAHARQSMKKLYLCISILVNIGILFSFKYLSFFTSSIQDVLAFFGIAISETQNTGAYSFNQILIPVGISFYTFQTLGYSIDVYRGHIKPEKHFGYFALYVSFFPQLVAGPIERASRLIPQLKTLATVNLDNIKKGLVLIAWGFFLKVVVADRLGVYVDAAFEDPEFNHGLPLFIGSFFFAYQIYYDFSAYTAIAIGAAKVMGIDLVQNFNRPYFSTSISDFWKRWHISLMDWLKDYIFIPLGGSRGSKLKIIRNVLILFFVVGLWHGANWTFVIWGIINAILLIIEFSTNGIRKRIFKALKLPQIAINILGWCAIVVLLSIPLIFFRSPSVADAILYFKNMFNITGLHVNILNNYFELFLCFALMIAVQTIHYFKGNDKIYELVISKSTPIRWSIYMCYVLTIVLFAINRQNTFIYFQF</sequence>
<dbReference type="GO" id="GO:0016746">
    <property type="term" value="F:acyltransferase activity"/>
    <property type="evidence" value="ECO:0007669"/>
    <property type="project" value="UniProtKB-KW"/>
</dbReference>
<feature type="transmembrane region" description="Helical" evidence="8">
    <location>
        <begin position="368"/>
        <end position="389"/>
    </location>
</feature>
<dbReference type="InterPro" id="IPR004299">
    <property type="entry name" value="MBOAT_fam"/>
</dbReference>
<keyword evidence="10" id="KW-1185">Reference proteome</keyword>
<organism evidence="9 10">
    <name type="scientific">Flavivirga eckloniae</name>
    <dbReference type="NCBI Taxonomy" id="1803846"/>
    <lineage>
        <taxon>Bacteria</taxon>
        <taxon>Pseudomonadati</taxon>
        <taxon>Bacteroidota</taxon>
        <taxon>Flavobacteriia</taxon>
        <taxon>Flavobacteriales</taxon>
        <taxon>Flavobacteriaceae</taxon>
        <taxon>Flavivirga</taxon>
    </lineage>
</organism>
<gene>
    <name evidence="9" type="ORF">C1H87_00405</name>
</gene>
<keyword evidence="6 7" id="KW-0472">Membrane</keyword>
<evidence type="ECO:0000256" key="4">
    <source>
        <dbReference type="ARBA" id="ARBA00022692"/>
    </source>
</evidence>
<dbReference type="PANTHER" id="PTHR13285:SF18">
    <property type="entry name" value="PROTEIN-CYSTEINE N-PALMITOYLTRANSFERASE RASP"/>
    <property type="match status" value="1"/>
</dbReference>
<feature type="transmembrane region" description="Helical" evidence="8">
    <location>
        <begin position="458"/>
        <end position="480"/>
    </location>
</feature>
<keyword evidence="7" id="KW-0012">Acyltransferase</keyword>
<proteinExistence type="inferred from homology"/>
<evidence type="ECO:0000256" key="5">
    <source>
        <dbReference type="ARBA" id="ARBA00022989"/>
    </source>
</evidence>
<keyword evidence="3 7" id="KW-1003">Cell membrane</keyword>
<keyword evidence="5 8" id="KW-1133">Transmembrane helix</keyword>
<dbReference type="Proteomes" id="UP000235826">
    <property type="component" value="Chromosome"/>
</dbReference>
<dbReference type="PIRSF" id="PIRSF016636">
    <property type="entry name" value="AlgI_DltB"/>
    <property type="match status" value="1"/>
</dbReference>
<dbReference type="PIRSF" id="PIRSF500217">
    <property type="entry name" value="AlgI"/>
    <property type="match status" value="1"/>
</dbReference>
<feature type="transmembrane region" description="Helical" evidence="8">
    <location>
        <begin position="125"/>
        <end position="143"/>
    </location>
</feature>
<dbReference type="Pfam" id="PF03062">
    <property type="entry name" value="MBOAT"/>
    <property type="match status" value="1"/>
</dbReference>
<dbReference type="AlphaFoldDB" id="A0A2K9PK76"/>
<dbReference type="InterPro" id="IPR051085">
    <property type="entry name" value="MB_O-acyltransferase"/>
</dbReference>
<dbReference type="InterPro" id="IPR024194">
    <property type="entry name" value="Ac/AlaTfrase_AlgI/DltB"/>
</dbReference>
<dbReference type="InterPro" id="IPR028362">
    <property type="entry name" value="AlgI"/>
</dbReference>
<reference evidence="9 10" key="1">
    <citation type="submission" date="2018-01" db="EMBL/GenBank/DDBJ databases">
        <title>Complete genome sequence of Flavivirga eckloniae ECD14 isolated from seaweed Ecklonia cava.</title>
        <authorList>
            <person name="Lee J.H."/>
            <person name="Baik K.S."/>
            <person name="Seong C.N."/>
        </authorList>
    </citation>
    <scope>NUCLEOTIDE SEQUENCE [LARGE SCALE GENOMIC DNA]</scope>
    <source>
        <strain evidence="9 10">ECD14</strain>
    </source>
</reference>
<evidence type="ECO:0000256" key="3">
    <source>
        <dbReference type="ARBA" id="ARBA00022475"/>
    </source>
</evidence>
<dbReference type="PANTHER" id="PTHR13285">
    <property type="entry name" value="ACYLTRANSFERASE"/>
    <property type="match status" value="1"/>
</dbReference>
<evidence type="ECO:0000256" key="2">
    <source>
        <dbReference type="ARBA" id="ARBA00010323"/>
    </source>
</evidence>
<dbReference type="EMBL" id="CP025791">
    <property type="protein sequence ID" value="AUP77258.1"/>
    <property type="molecule type" value="Genomic_DNA"/>
</dbReference>
<feature type="transmembrane region" description="Helical" evidence="8">
    <location>
        <begin position="418"/>
        <end position="437"/>
    </location>
</feature>
<dbReference type="KEGG" id="fek:C1H87_00405"/>
<evidence type="ECO:0000313" key="10">
    <source>
        <dbReference type="Proteomes" id="UP000235826"/>
    </source>
</evidence>
<evidence type="ECO:0000256" key="1">
    <source>
        <dbReference type="ARBA" id="ARBA00004651"/>
    </source>
</evidence>
<protein>
    <submittedName>
        <fullName evidence="9">MBOAT family protein</fullName>
    </submittedName>
</protein>
<name>A0A2K9PK76_9FLAO</name>
<keyword evidence="7" id="KW-0808">Transferase</keyword>
<feature type="transmembrane region" description="Helical" evidence="8">
    <location>
        <begin position="314"/>
        <end position="331"/>
    </location>
</feature>
<evidence type="ECO:0000256" key="6">
    <source>
        <dbReference type="ARBA" id="ARBA00023136"/>
    </source>
</evidence>
<feature type="transmembrane region" description="Helical" evidence="8">
    <location>
        <begin position="194"/>
        <end position="212"/>
    </location>
</feature>
<feature type="transmembrane region" description="Helical" evidence="8">
    <location>
        <begin position="5"/>
        <end position="22"/>
    </location>
</feature>
<dbReference type="GO" id="GO:0042121">
    <property type="term" value="P:alginic acid biosynthetic process"/>
    <property type="evidence" value="ECO:0007669"/>
    <property type="project" value="InterPro"/>
</dbReference>
<feature type="transmembrane region" description="Helical" evidence="8">
    <location>
        <begin position="42"/>
        <end position="62"/>
    </location>
</feature>
<evidence type="ECO:0000313" key="9">
    <source>
        <dbReference type="EMBL" id="AUP77258.1"/>
    </source>
</evidence>
<keyword evidence="4 8" id="KW-0812">Transmembrane</keyword>
<dbReference type="OrthoDB" id="9805788at2"/>
<feature type="transmembrane region" description="Helical" evidence="8">
    <location>
        <begin position="74"/>
        <end position="93"/>
    </location>
</feature>
<evidence type="ECO:0000256" key="7">
    <source>
        <dbReference type="PIRNR" id="PIRNR016636"/>
    </source>
</evidence>
<comment type="subcellular location">
    <subcellularLocation>
        <location evidence="1">Cell membrane</location>
        <topology evidence="1">Multi-pass membrane protein</topology>
    </subcellularLocation>
</comment>
<accession>A0A2K9PK76</accession>